<evidence type="ECO:0000259" key="2">
    <source>
        <dbReference type="Pfam" id="PF00011"/>
    </source>
</evidence>
<dbReference type="CDD" id="cd06464">
    <property type="entry name" value="ACD_sHsps-like"/>
    <property type="match status" value="1"/>
</dbReference>
<protein>
    <recommendedName>
        <fullName evidence="2">SHSP domain-containing protein</fullName>
    </recommendedName>
</protein>
<evidence type="ECO:0000313" key="4">
    <source>
        <dbReference type="Proteomes" id="UP000230214"/>
    </source>
</evidence>
<keyword evidence="1" id="KW-0812">Transmembrane</keyword>
<proteinExistence type="predicted"/>
<organism evidence="3 4">
    <name type="scientific">candidate division WWE3 bacterium CG10_big_fil_rev_8_21_14_0_10_32_10</name>
    <dbReference type="NCBI Taxonomy" id="1975090"/>
    <lineage>
        <taxon>Bacteria</taxon>
        <taxon>Katanobacteria</taxon>
    </lineage>
</organism>
<sequence length="112" mass="12749">MAIIKYRDPFSPMVNSWFDDVSLFDDDTWNMSRNLQVEEDENEVTVKAPVYGVDPKDVNVKVQGNVLRISGHASKEDSKKDKKELQATLCKLALIITIVCLLELIPVRPMLK</sequence>
<dbReference type="Gene3D" id="2.60.40.790">
    <property type="match status" value="1"/>
</dbReference>
<dbReference type="Pfam" id="PF00011">
    <property type="entry name" value="HSP20"/>
    <property type="match status" value="1"/>
</dbReference>
<comment type="caution">
    <text evidence="3">The sequence shown here is derived from an EMBL/GenBank/DDBJ whole genome shotgun (WGS) entry which is preliminary data.</text>
</comment>
<accession>A0A2H0RA29</accession>
<feature type="domain" description="SHSP" evidence="2">
    <location>
        <begin position="37"/>
        <end position="80"/>
    </location>
</feature>
<dbReference type="Proteomes" id="UP000230214">
    <property type="component" value="Unassembled WGS sequence"/>
</dbReference>
<evidence type="ECO:0000313" key="3">
    <source>
        <dbReference type="EMBL" id="PIR43373.1"/>
    </source>
</evidence>
<keyword evidence="1" id="KW-1133">Transmembrane helix</keyword>
<feature type="transmembrane region" description="Helical" evidence="1">
    <location>
        <begin position="89"/>
        <end position="107"/>
    </location>
</feature>
<gene>
    <name evidence="3" type="ORF">COV24_02920</name>
</gene>
<dbReference type="AlphaFoldDB" id="A0A2H0RA29"/>
<reference evidence="3 4" key="1">
    <citation type="submission" date="2017-09" db="EMBL/GenBank/DDBJ databases">
        <title>Depth-based differentiation of microbial function through sediment-hosted aquifers and enrichment of novel symbionts in the deep terrestrial subsurface.</title>
        <authorList>
            <person name="Probst A.J."/>
            <person name="Ladd B."/>
            <person name="Jarett J.K."/>
            <person name="Geller-Mcgrath D.E."/>
            <person name="Sieber C.M."/>
            <person name="Emerson J.B."/>
            <person name="Anantharaman K."/>
            <person name="Thomas B.C."/>
            <person name="Malmstrom R."/>
            <person name="Stieglmeier M."/>
            <person name="Klingl A."/>
            <person name="Woyke T."/>
            <person name="Ryan C.M."/>
            <person name="Banfield J.F."/>
        </authorList>
    </citation>
    <scope>NUCLEOTIDE SEQUENCE [LARGE SCALE GENOMIC DNA]</scope>
    <source>
        <strain evidence="3">CG10_big_fil_rev_8_21_14_0_10_32_10</strain>
    </source>
</reference>
<dbReference type="EMBL" id="PCXU01000025">
    <property type="protein sequence ID" value="PIR43373.1"/>
    <property type="molecule type" value="Genomic_DNA"/>
</dbReference>
<dbReference type="InterPro" id="IPR008978">
    <property type="entry name" value="HSP20-like_chaperone"/>
</dbReference>
<dbReference type="SUPFAM" id="SSF49764">
    <property type="entry name" value="HSP20-like chaperones"/>
    <property type="match status" value="1"/>
</dbReference>
<name>A0A2H0RA29_UNCKA</name>
<evidence type="ECO:0000256" key="1">
    <source>
        <dbReference type="SAM" id="Phobius"/>
    </source>
</evidence>
<keyword evidence="1" id="KW-0472">Membrane</keyword>
<dbReference type="InterPro" id="IPR002068">
    <property type="entry name" value="A-crystallin/Hsp20_dom"/>
</dbReference>